<accession>A0A1J5Q1F6</accession>
<evidence type="ECO:0000259" key="4">
    <source>
        <dbReference type="Pfam" id="PF03472"/>
    </source>
</evidence>
<dbReference type="InterPro" id="IPR005143">
    <property type="entry name" value="TF_LuxR_autoind-bd_dom"/>
</dbReference>
<keyword evidence="1" id="KW-0805">Transcription regulation</keyword>
<evidence type="ECO:0000256" key="2">
    <source>
        <dbReference type="ARBA" id="ARBA00023125"/>
    </source>
</evidence>
<keyword evidence="2" id="KW-0238">DNA-binding</keyword>
<keyword evidence="3" id="KW-0804">Transcription</keyword>
<dbReference type="InterPro" id="IPR036693">
    <property type="entry name" value="TF_LuxR_autoind-bd_dom_sf"/>
</dbReference>
<dbReference type="EMBL" id="MLJW01002770">
    <property type="protein sequence ID" value="OIQ73700.1"/>
    <property type="molecule type" value="Genomic_DNA"/>
</dbReference>
<dbReference type="GO" id="GO:0003677">
    <property type="term" value="F:DNA binding"/>
    <property type="evidence" value="ECO:0007669"/>
    <property type="project" value="UniProtKB-KW"/>
</dbReference>
<evidence type="ECO:0000313" key="5">
    <source>
        <dbReference type="EMBL" id="OIQ73700.1"/>
    </source>
</evidence>
<protein>
    <submittedName>
        <fullName evidence="5">Autoinducer binding domain protein</fullName>
    </submittedName>
</protein>
<evidence type="ECO:0000256" key="3">
    <source>
        <dbReference type="ARBA" id="ARBA00023163"/>
    </source>
</evidence>
<sequence length="141" mass="15727">MLGLMERMIGAQSVDEVWACYLEGLNTFGFSKAMYGLVNFHPKLPTFASFEDILFLSNHDKAYLDTFIGEALYKDAPMVKWAAENDGAASWRLVAEMFEAGTLSAAAQRVIQFNRRMGVVAGYSISFRGLSVRNARKLVMP</sequence>
<gene>
    <name evidence="5" type="ORF">GALL_446600</name>
</gene>
<dbReference type="Gene3D" id="3.30.450.80">
    <property type="entry name" value="Transcription factor LuxR-like, autoinducer-binding domain"/>
    <property type="match status" value="1"/>
</dbReference>
<proteinExistence type="predicted"/>
<dbReference type="Pfam" id="PF03472">
    <property type="entry name" value="Autoind_bind"/>
    <property type="match status" value="1"/>
</dbReference>
<organism evidence="5">
    <name type="scientific">mine drainage metagenome</name>
    <dbReference type="NCBI Taxonomy" id="410659"/>
    <lineage>
        <taxon>unclassified sequences</taxon>
        <taxon>metagenomes</taxon>
        <taxon>ecological metagenomes</taxon>
    </lineage>
</organism>
<dbReference type="AlphaFoldDB" id="A0A1J5Q1F6"/>
<reference evidence="5" key="1">
    <citation type="submission" date="2016-10" db="EMBL/GenBank/DDBJ databases">
        <title>Sequence of Gallionella enrichment culture.</title>
        <authorList>
            <person name="Poehlein A."/>
            <person name="Muehling M."/>
            <person name="Daniel R."/>
        </authorList>
    </citation>
    <scope>NUCLEOTIDE SEQUENCE</scope>
</reference>
<name>A0A1J5Q1F6_9ZZZZ</name>
<feature type="domain" description="Transcription factor LuxR-like autoinducer-binding" evidence="4">
    <location>
        <begin position="14"/>
        <end position="133"/>
    </location>
</feature>
<comment type="caution">
    <text evidence="5">The sequence shown here is derived from an EMBL/GenBank/DDBJ whole genome shotgun (WGS) entry which is preliminary data.</text>
</comment>
<dbReference type="SUPFAM" id="SSF75516">
    <property type="entry name" value="Pheromone-binding domain of LuxR-like quorum-sensing transcription factors"/>
    <property type="match status" value="1"/>
</dbReference>
<evidence type="ECO:0000256" key="1">
    <source>
        <dbReference type="ARBA" id="ARBA00023015"/>
    </source>
</evidence>